<evidence type="ECO:0000256" key="1">
    <source>
        <dbReference type="ARBA" id="ARBA00009684"/>
    </source>
</evidence>
<dbReference type="PANTHER" id="PTHR43527:SF2">
    <property type="entry name" value="4-DIPHOSPHOCYTIDYL-2-C-METHYL-D-ERYTHRITOL KINASE, CHLOROPLASTIC"/>
    <property type="match status" value="1"/>
</dbReference>
<dbReference type="InterPro" id="IPR020568">
    <property type="entry name" value="Ribosomal_Su5_D2-typ_SF"/>
</dbReference>
<keyword evidence="9" id="KW-0414">Isoprene biosynthesis</keyword>
<comment type="caution">
    <text evidence="12">The sequence shown here is derived from an EMBL/GenBank/DDBJ whole genome shotgun (WGS) entry which is preliminary data.</text>
</comment>
<dbReference type="AlphaFoldDB" id="A0A133N789"/>
<protein>
    <recommendedName>
        <fullName evidence="3 9">4-diphosphocytidyl-2-C-methyl-D-erythritol kinase</fullName>
        <shortName evidence="9">CMK</shortName>
        <ecNumber evidence="2 9">2.7.1.148</ecNumber>
    </recommendedName>
    <alternativeName>
        <fullName evidence="8 9">4-(cytidine-5'-diphospho)-2-C-methyl-D-erythritol kinase</fullName>
    </alternativeName>
</protein>
<dbReference type="SUPFAM" id="SSF54211">
    <property type="entry name" value="Ribosomal protein S5 domain 2-like"/>
    <property type="match status" value="1"/>
</dbReference>
<dbReference type="PANTHER" id="PTHR43527">
    <property type="entry name" value="4-DIPHOSPHOCYTIDYL-2-C-METHYL-D-ERYTHRITOL KINASE, CHLOROPLASTIC"/>
    <property type="match status" value="1"/>
</dbReference>
<dbReference type="GO" id="GO:0005524">
    <property type="term" value="F:ATP binding"/>
    <property type="evidence" value="ECO:0007669"/>
    <property type="project" value="UniProtKB-UniRule"/>
</dbReference>
<dbReference type="InterPro" id="IPR013750">
    <property type="entry name" value="GHMP_kinase_C_dom"/>
</dbReference>
<dbReference type="InterPro" id="IPR006204">
    <property type="entry name" value="GHMP_kinase_N_dom"/>
</dbReference>
<dbReference type="PIRSF" id="PIRSF010376">
    <property type="entry name" value="IspE"/>
    <property type="match status" value="1"/>
</dbReference>
<feature type="active site" evidence="9">
    <location>
        <position position="134"/>
    </location>
</feature>
<dbReference type="InterPro" id="IPR036554">
    <property type="entry name" value="GHMP_kinase_C_sf"/>
</dbReference>
<evidence type="ECO:0000256" key="9">
    <source>
        <dbReference type="HAMAP-Rule" id="MF_00061"/>
    </source>
</evidence>
<dbReference type="UniPathway" id="UPA00056">
    <property type="reaction ID" value="UER00094"/>
</dbReference>
<evidence type="ECO:0000313" key="12">
    <source>
        <dbReference type="EMBL" id="KXA12147.1"/>
    </source>
</evidence>
<name>A0A133N789_CLOPF</name>
<keyword evidence="6 9" id="KW-0418">Kinase</keyword>
<evidence type="ECO:0000259" key="11">
    <source>
        <dbReference type="Pfam" id="PF08544"/>
    </source>
</evidence>
<comment type="function">
    <text evidence="9">Catalyzes the phosphorylation of the position 2 hydroxy group of 4-diphosphocytidyl-2C-methyl-D-erythritol.</text>
</comment>
<gene>
    <name evidence="9" type="primary">ispE</name>
    <name evidence="12" type="ORF">HMPREF3222_01445</name>
</gene>
<proteinExistence type="inferred from homology"/>
<feature type="binding site" evidence="9">
    <location>
        <begin position="92"/>
        <end position="102"/>
    </location>
    <ligand>
        <name>ATP</name>
        <dbReference type="ChEBI" id="CHEBI:30616"/>
    </ligand>
</feature>
<evidence type="ECO:0000256" key="2">
    <source>
        <dbReference type="ARBA" id="ARBA00012052"/>
    </source>
</evidence>
<dbReference type="EMBL" id="LRPU01000069">
    <property type="protein sequence ID" value="KXA12147.1"/>
    <property type="molecule type" value="Genomic_DNA"/>
</dbReference>
<dbReference type="InterPro" id="IPR014721">
    <property type="entry name" value="Ribsml_uS5_D2-typ_fold_subgr"/>
</dbReference>
<evidence type="ECO:0000256" key="7">
    <source>
        <dbReference type="ARBA" id="ARBA00022840"/>
    </source>
</evidence>
<feature type="domain" description="GHMP kinase N-terminal" evidence="10">
    <location>
        <begin position="64"/>
        <end position="142"/>
    </location>
</feature>
<dbReference type="GO" id="GO:0016114">
    <property type="term" value="P:terpenoid biosynthetic process"/>
    <property type="evidence" value="ECO:0007669"/>
    <property type="project" value="UniProtKB-UniRule"/>
</dbReference>
<evidence type="ECO:0000259" key="10">
    <source>
        <dbReference type="Pfam" id="PF00288"/>
    </source>
</evidence>
<dbReference type="Proteomes" id="UP000070646">
    <property type="component" value="Unassembled WGS sequence"/>
</dbReference>
<evidence type="ECO:0000313" key="13">
    <source>
        <dbReference type="Proteomes" id="UP000070646"/>
    </source>
</evidence>
<comment type="similarity">
    <text evidence="1 9">Belongs to the GHMP kinase family. IspE subfamily.</text>
</comment>
<dbReference type="Pfam" id="PF00288">
    <property type="entry name" value="GHMP_kinases_N"/>
    <property type="match status" value="1"/>
</dbReference>
<dbReference type="SUPFAM" id="SSF55060">
    <property type="entry name" value="GHMP Kinase, C-terminal domain"/>
    <property type="match status" value="1"/>
</dbReference>
<evidence type="ECO:0000256" key="8">
    <source>
        <dbReference type="ARBA" id="ARBA00032554"/>
    </source>
</evidence>
<evidence type="ECO:0000256" key="4">
    <source>
        <dbReference type="ARBA" id="ARBA00022679"/>
    </source>
</evidence>
<keyword evidence="4 9" id="KW-0808">Transferase</keyword>
<reference evidence="12 13" key="1">
    <citation type="submission" date="2016-01" db="EMBL/GenBank/DDBJ databases">
        <authorList>
            <person name="Oliw E.H."/>
        </authorList>
    </citation>
    <scope>NUCLEOTIDE SEQUENCE [LARGE SCALE GENOMIC DNA]</scope>
    <source>
        <strain evidence="12 13">MJR7757A</strain>
    </source>
</reference>
<feature type="domain" description="GHMP kinase C-terminal" evidence="11">
    <location>
        <begin position="197"/>
        <end position="272"/>
    </location>
</feature>
<dbReference type="GO" id="GO:0019288">
    <property type="term" value="P:isopentenyl diphosphate biosynthetic process, methylerythritol 4-phosphate pathway"/>
    <property type="evidence" value="ECO:0007669"/>
    <property type="project" value="UniProtKB-UniRule"/>
</dbReference>
<evidence type="ECO:0000256" key="3">
    <source>
        <dbReference type="ARBA" id="ARBA00017473"/>
    </source>
</evidence>
<dbReference type="Pfam" id="PF08544">
    <property type="entry name" value="GHMP_kinases_C"/>
    <property type="match status" value="1"/>
</dbReference>
<dbReference type="InterPro" id="IPR004424">
    <property type="entry name" value="IspE"/>
</dbReference>
<dbReference type="GO" id="GO:0050515">
    <property type="term" value="F:4-(cytidine 5'-diphospho)-2-C-methyl-D-erythritol kinase activity"/>
    <property type="evidence" value="ECO:0007669"/>
    <property type="project" value="UniProtKB-UniRule"/>
</dbReference>
<feature type="active site" evidence="9">
    <location>
        <position position="8"/>
    </location>
</feature>
<keyword evidence="7 9" id="KW-0067">ATP-binding</keyword>
<dbReference type="RefSeq" id="WP_060795521.1">
    <property type="nucleotide sequence ID" value="NZ_JARJAT010000003.1"/>
</dbReference>
<dbReference type="Gene3D" id="3.30.230.10">
    <property type="match status" value="1"/>
</dbReference>
<comment type="pathway">
    <text evidence="9">Isoprenoid biosynthesis; isopentenyl diphosphate biosynthesis via DXP pathway; isopentenyl diphosphate from 1-deoxy-D-xylulose 5-phosphate: step 3/6.</text>
</comment>
<sequence length="288" mass="32097">MKMKAYAKINIALDAIGKREDNYHLLRMIMQTVDLYDVIDIEKSNDSNISISCNKHYVPTDERNLAYKAAVLFRDEFNIKDGVKINIKKNIPVAAGMAGGSTNAAAVLVIMNKLFNVNASLEVLKEIGLKIGADVPYCIEGGTALCEGIGEIITPLKPFENKILVVLKPNFGVSTKEVYTNLDINKIRKHVNIEGLIQAMEDDDLDYVSKNMKNVLENVTLKKHTILKNIKEDMRKSGALGAMMSGSGPTVFAFFDDMLTAQRAFEFLKGKYKYSDVYITRTINSNNL</sequence>
<dbReference type="FunFam" id="3.30.230.10:FF:000029">
    <property type="entry name" value="4-diphosphocytidyl-2-C-methyl-D-erythritol kinase"/>
    <property type="match status" value="1"/>
</dbReference>
<dbReference type="EC" id="2.7.1.148" evidence="2 9"/>
<dbReference type="HAMAP" id="MF_00061">
    <property type="entry name" value="IspE"/>
    <property type="match status" value="1"/>
</dbReference>
<dbReference type="NCBIfam" id="TIGR00154">
    <property type="entry name" value="ispE"/>
    <property type="match status" value="1"/>
</dbReference>
<dbReference type="PATRIC" id="fig|1502.174.peg.1457"/>
<keyword evidence="5 9" id="KW-0547">Nucleotide-binding</keyword>
<comment type="catalytic activity">
    <reaction evidence="9">
        <text>4-CDP-2-C-methyl-D-erythritol + ATP = 4-CDP-2-C-methyl-D-erythritol 2-phosphate + ADP + H(+)</text>
        <dbReference type="Rhea" id="RHEA:18437"/>
        <dbReference type="ChEBI" id="CHEBI:15378"/>
        <dbReference type="ChEBI" id="CHEBI:30616"/>
        <dbReference type="ChEBI" id="CHEBI:57823"/>
        <dbReference type="ChEBI" id="CHEBI:57919"/>
        <dbReference type="ChEBI" id="CHEBI:456216"/>
        <dbReference type="EC" id="2.7.1.148"/>
    </reaction>
</comment>
<accession>A0A133N789</accession>
<evidence type="ECO:0000256" key="5">
    <source>
        <dbReference type="ARBA" id="ARBA00022741"/>
    </source>
</evidence>
<organism evidence="12 13">
    <name type="scientific">Clostridium perfringens</name>
    <dbReference type="NCBI Taxonomy" id="1502"/>
    <lineage>
        <taxon>Bacteria</taxon>
        <taxon>Bacillati</taxon>
        <taxon>Bacillota</taxon>
        <taxon>Clostridia</taxon>
        <taxon>Eubacteriales</taxon>
        <taxon>Clostridiaceae</taxon>
        <taxon>Clostridium</taxon>
    </lineage>
</organism>
<dbReference type="Gene3D" id="3.30.70.890">
    <property type="entry name" value="GHMP kinase, C-terminal domain"/>
    <property type="match status" value="1"/>
</dbReference>
<evidence type="ECO:0000256" key="6">
    <source>
        <dbReference type="ARBA" id="ARBA00022777"/>
    </source>
</evidence>